<keyword evidence="5" id="KW-0547">Nucleotide-binding</keyword>
<dbReference type="SMART" id="SM00382">
    <property type="entry name" value="AAA"/>
    <property type="match status" value="1"/>
</dbReference>
<dbReference type="SUPFAM" id="SSF52540">
    <property type="entry name" value="P-loop containing nucleoside triphosphate hydrolases"/>
    <property type="match status" value="1"/>
</dbReference>
<dbReference type="PANTHER" id="PTHR43394:SF1">
    <property type="entry name" value="ATP-BINDING CASSETTE SUB-FAMILY B MEMBER 10, MITOCHONDRIAL"/>
    <property type="match status" value="1"/>
</dbReference>
<feature type="domain" description="ABC transporter" evidence="10">
    <location>
        <begin position="345"/>
        <end position="579"/>
    </location>
</feature>
<dbReference type="Gene3D" id="1.20.1560.10">
    <property type="entry name" value="ABC transporter type 1, transmembrane domain"/>
    <property type="match status" value="1"/>
</dbReference>
<evidence type="ECO:0000256" key="1">
    <source>
        <dbReference type="ARBA" id="ARBA00004651"/>
    </source>
</evidence>
<dbReference type="InterPro" id="IPR039421">
    <property type="entry name" value="Type_1_exporter"/>
</dbReference>
<dbReference type="SUPFAM" id="SSF90123">
    <property type="entry name" value="ABC transporter transmembrane region"/>
    <property type="match status" value="1"/>
</dbReference>
<comment type="subcellular location">
    <subcellularLocation>
        <location evidence="1">Cell membrane</location>
        <topology evidence="1">Multi-pass membrane protein</topology>
    </subcellularLocation>
</comment>
<feature type="transmembrane region" description="Helical" evidence="9">
    <location>
        <begin position="63"/>
        <end position="83"/>
    </location>
</feature>
<name>A0A1V4IW94_9CLOT</name>
<dbReference type="OrthoDB" id="1905236at2"/>
<dbReference type="InterPro" id="IPR003439">
    <property type="entry name" value="ABC_transporter-like_ATP-bd"/>
</dbReference>
<proteinExistence type="predicted"/>
<keyword evidence="8 9" id="KW-0472">Membrane</keyword>
<comment type="caution">
    <text evidence="12">The sequence shown here is derived from an EMBL/GenBank/DDBJ whole genome shotgun (WGS) entry which is preliminary data.</text>
</comment>
<keyword evidence="4 9" id="KW-0812">Transmembrane</keyword>
<evidence type="ECO:0000256" key="6">
    <source>
        <dbReference type="ARBA" id="ARBA00022840"/>
    </source>
</evidence>
<dbReference type="PROSITE" id="PS00211">
    <property type="entry name" value="ABC_TRANSPORTER_1"/>
    <property type="match status" value="1"/>
</dbReference>
<dbReference type="EC" id="3.6.3.-" evidence="12"/>
<dbReference type="AlphaFoldDB" id="A0A1V4IW94"/>
<protein>
    <submittedName>
        <fullName evidence="12">Putative multidrug export ATP-binding/permease protein</fullName>
        <ecNumber evidence="12">3.6.3.-</ecNumber>
    </submittedName>
</protein>
<feature type="domain" description="ABC transmembrane type-1" evidence="11">
    <location>
        <begin position="28"/>
        <end position="310"/>
    </location>
</feature>
<feature type="transmembrane region" description="Helical" evidence="9">
    <location>
        <begin position="142"/>
        <end position="161"/>
    </location>
</feature>
<dbReference type="Pfam" id="PF00005">
    <property type="entry name" value="ABC_tran"/>
    <property type="match status" value="1"/>
</dbReference>
<evidence type="ECO:0000313" key="13">
    <source>
        <dbReference type="Proteomes" id="UP000190080"/>
    </source>
</evidence>
<sequence length="586" mass="66220">MISDKSTTRKNIKRFFLMIFKQNRKLSIVAFVIMLIVSALDLTTPQIMQRILDDAIKLGKIKLLLALAILYALINIVSAAFEVGSGYIYSKIKNGVTVKLKVKLLKHLGKLSGDYYTNIKSGNMLQVMENDIYIVESMGIELVISLVSDAFMAVIALFFLIRMQWDLLLLLMTLEIALGFTQSKFTKILSRKTNELRDDSGVISNLVQEYISNIMLVVMSKSIPKFFRNYIKKEKDILKKYIHFDMIISGNSANVKVVSALITVFTYGYGGYKIIKGHMTFGELIAFEQYVSMFMGPSMRIIRSNTTIQQSAVSINRIFAVIDEPVIIEQDNDGEVFNKDSNGYIEFKHVDFSYGDGSDVINDVNMKFEKGKVSAIVGSTGCGKSTIIKLLFRLWEVNNGCIYIDRVSLKKYNLRNLRKNIAIITQDLLLFDDTIINNITLENKYVSRAEVEYICKKVQIYDFIASLPNGFDTVIGEDGVKLSGGQKQKISIARALLGDSRVIVFDEATSALDNVSQQNIMGNISEFLKNRTTIVIAHRLSTIRNADIIYVMDGGRIVEQGTHDELICKNGHYYNLYYGENIEMLI</sequence>
<keyword evidence="7 9" id="KW-1133">Transmembrane helix</keyword>
<dbReference type="GO" id="GO:0016887">
    <property type="term" value="F:ATP hydrolysis activity"/>
    <property type="evidence" value="ECO:0007669"/>
    <property type="project" value="InterPro"/>
</dbReference>
<dbReference type="InterPro" id="IPR017871">
    <property type="entry name" value="ABC_transporter-like_CS"/>
</dbReference>
<dbReference type="Gene3D" id="3.40.50.300">
    <property type="entry name" value="P-loop containing nucleotide triphosphate hydrolases"/>
    <property type="match status" value="1"/>
</dbReference>
<evidence type="ECO:0000256" key="2">
    <source>
        <dbReference type="ARBA" id="ARBA00022448"/>
    </source>
</evidence>
<dbReference type="PROSITE" id="PS50929">
    <property type="entry name" value="ABC_TM1F"/>
    <property type="match status" value="1"/>
</dbReference>
<reference evidence="12 13" key="1">
    <citation type="submission" date="2017-03" db="EMBL/GenBank/DDBJ databases">
        <title>Genome sequence of Clostridium oryzae DSM 28571.</title>
        <authorList>
            <person name="Poehlein A."/>
            <person name="Daniel R."/>
        </authorList>
    </citation>
    <scope>NUCLEOTIDE SEQUENCE [LARGE SCALE GENOMIC DNA]</scope>
    <source>
        <strain evidence="12 13">DSM 28571</strain>
    </source>
</reference>
<keyword evidence="2" id="KW-0813">Transport</keyword>
<dbReference type="FunFam" id="3.40.50.300:FF:000221">
    <property type="entry name" value="Multidrug ABC transporter ATP-binding protein"/>
    <property type="match status" value="1"/>
</dbReference>
<evidence type="ECO:0000256" key="4">
    <source>
        <dbReference type="ARBA" id="ARBA00022692"/>
    </source>
</evidence>
<evidence type="ECO:0000256" key="7">
    <source>
        <dbReference type="ARBA" id="ARBA00022989"/>
    </source>
</evidence>
<keyword evidence="3" id="KW-1003">Cell membrane</keyword>
<gene>
    <name evidence="12" type="ORF">CLORY_07110</name>
</gene>
<evidence type="ECO:0000313" key="12">
    <source>
        <dbReference type="EMBL" id="OPJ64163.1"/>
    </source>
</evidence>
<evidence type="ECO:0000259" key="11">
    <source>
        <dbReference type="PROSITE" id="PS50929"/>
    </source>
</evidence>
<dbReference type="Proteomes" id="UP000190080">
    <property type="component" value="Unassembled WGS sequence"/>
</dbReference>
<dbReference type="RefSeq" id="WP_079422166.1">
    <property type="nucleotide sequence ID" value="NZ_MZGV01000005.1"/>
</dbReference>
<organism evidence="12 13">
    <name type="scientific">Clostridium oryzae</name>
    <dbReference type="NCBI Taxonomy" id="1450648"/>
    <lineage>
        <taxon>Bacteria</taxon>
        <taxon>Bacillati</taxon>
        <taxon>Bacillota</taxon>
        <taxon>Clostridia</taxon>
        <taxon>Eubacteriales</taxon>
        <taxon>Clostridiaceae</taxon>
        <taxon>Clostridium</taxon>
    </lineage>
</organism>
<evidence type="ECO:0000259" key="10">
    <source>
        <dbReference type="PROSITE" id="PS50893"/>
    </source>
</evidence>
<dbReference type="InterPro" id="IPR036640">
    <property type="entry name" value="ABC1_TM_sf"/>
</dbReference>
<evidence type="ECO:0000256" key="9">
    <source>
        <dbReference type="SAM" id="Phobius"/>
    </source>
</evidence>
<dbReference type="CDD" id="cd07346">
    <property type="entry name" value="ABC_6TM_exporters"/>
    <property type="match status" value="1"/>
</dbReference>
<dbReference type="Pfam" id="PF00664">
    <property type="entry name" value="ABC_membrane"/>
    <property type="match status" value="1"/>
</dbReference>
<dbReference type="GO" id="GO:0005524">
    <property type="term" value="F:ATP binding"/>
    <property type="evidence" value="ECO:0007669"/>
    <property type="project" value="UniProtKB-KW"/>
</dbReference>
<keyword evidence="13" id="KW-1185">Reference proteome</keyword>
<keyword evidence="12" id="KW-0378">Hydrolase</keyword>
<evidence type="ECO:0000256" key="5">
    <source>
        <dbReference type="ARBA" id="ARBA00022741"/>
    </source>
</evidence>
<evidence type="ECO:0000256" key="8">
    <source>
        <dbReference type="ARBA" id="ARBA00023136"/>
    </source>
</evidence>
<accession>A0A1V4IW94</accession>
<dbReference type="STRING" id="1450648.CLORY_07110"/>
<evidence type="ECO:0000256" key="3">
    <source>
        <dbReference type="ARBA" id="ARBA00022475"/>
    </source>
</evidence>
<dbReference type="InterPro" id="IPR027417">
    <property type="entry name" value="P-loop_NTPase"/>
</dbReference>
<dbReference type="InterPro" id="IPR003593">
    <property type="entry name" value="AAA+_ATPase"/>
</dbReference>
<dbReference type="PROSITE" id="PS50893">
    <property type="entry name" value="ABC_TRANSPORTER_2"/>
    <property type="match status" value="1"/>
</dbReference>
<keyword evidence="6 12" id="KW-0067">ATP-binding</keyword>
<dbReference type="PANTHER" id="PTHR43394">
    <property type="entry name" value="ATP-DEPENDENT PERMEASE MDL1, MITOCHONDRIAL"/>
    <property type="match status" value="1"/>
</dbReference>
<dbReference type="EMBL" id="MZGV01000005">
    <property type="protein sequence ID" value="OPJ64163.1"/>
    <property type="molecule type" value="Genomic_DNA"/>
</dbReference>
<dbReference type="GO" id="GO:0005886">
    <property type="term" value="C:plasma membrane"/>
    <property type="evidence" value="ECO:0007669"/>
    <property type="project" value="UniProtKB-SubCell"/>
</dbReference>
<dbReference type="GO" id="GO:0015421">
    <property type="term" value="F:ABC-type oligopeptide transporter activity"/>
    <property type="evidence" value="ECO:0007669"/>
    <property type="project" value="TreeGrafter"/>
</dbReference>
<dbReference type="InterPro" id="IPR011527">
    <property type="entry name" value="ABC1_TM_dom"/>
</dbReference>